<accession>A0A2T0PYX8</accession>
<keyword evidence="7" id="KW-1185">Reference proteome</keyword>
<protein>
    <submittedName>
        <fullName evidence="6">TetR family transcriptional regulator</fullName>
    </submittedName>
</protein>
<dbReference type="InterPro" id="IPR001647">
    <property type="entry name" value="HTH_TetR"/>
</dbReference>
<dbReference type="InterPro" id="IPR041347">
    <property type="entry name" value="MftR_C"/>
</dbReference>
<organism evidence="6 7">
    <name type="scientific">Allonocardiopsis opalescens</name>
    <dbReference type="NCBI Taxonomy" id="1144618"/>
    <lineage>
        <taxon>Bacteria</taxon>
        <taxon>Bacillati</taxon>
        <taxon>Actinomycetota</taxon>
        <taxon>Actinomycetes</taxon>
        <taxon>Streptosporangiales</taxon>
        <taxon>Allonocardiopsis</taxon>
    </lineage>
</organism>
<evidence type="ECO:0000313" key="7">
    <source>
        <dbReference type="Proteomes" id="UP000237846"/>
    </source>
</evidence>
<dbReference type="EMBL" id="PVZC01000007">
    <property type="protein sequence ID" value="PRX96728.1"/>
    <property type="molecule type" value="Genomic_DNA"/>
</dbReference>
<dbReference type="Gene3D" id="1.10.357.10">
    <property type="entry name" value="Tetracycline Repressor, domain 2"/>
    <property type="match status" value="1"/>
</dbReference>
<keyword evidence="3" id="KW-0804">Transcription</keyword>
<comment type="caution">
    <text evidence="6">The sequence shown here is derived from an EMBL/GenBank/DDBJ whole genome shotgun (WGS) entry which is preliminary data.</text>
</comment>
<dbReference type="SUPFAM" id="SSF46689">
    <property type="entry name" value="Homeodomain-like"/>
    <property type="match status" value="1"/>
</dbReference>
<proteinExistence type="predicted"/>
<dbReference type="Pfam" id="PF00440">
    <property type="entry name" value="TetR_N"/>
    <property type="match status" value="1"/>
</dbReference>
<evidence type="ECO:0000256" key="3">
    <source>
        <dbReference type="ARBA" id="ARBA00023163"/>
    </source>
</evidence>
<gene>
    <name evidence="6" type="ORF">CLV72_107251</name>
</gene>
<evidence type="ECO:0000259" key="5">
    <source>
        <dbReference type="PROSITE" id="PS50977"/>
    </source>
</evidence>
<dbReference type="OrthoDB" id="8688418at2"/>
<dbReference type="PANTHER" id="PTHR30055">
    <property type="entry name" value="HTH-TYPE TRANSCRIPTIONAL REGULATOR RUTR"/>
    <property type="match status" value="1"/>
</dbReference>
<dbReference type="Gene3D" id="1.10.10.60">
    <property type="entry name" value="Homeodomain-like"/>
    <property type="match status" value="1"/>
</dbReference>
<dbReference type="RefSeq" id="WP_106250166.1">
    <property type="nucleotide sequence ID" value="NZ_PVZC01000007.1"/>
</dbReference>
<dbReference type="InterPro" id="IPR009057">
    <property type="entry name" value="Homeodomain-like_sf"/>
</dbReference>
<dbReference type="AlphaFoldDB" id="A0A2T0PYX8"/>
<feature type="DNA-binding region" description="H-T-H motif" evidence="4">
    <location>
        <begin position="40"/>
        <end position="59"/>
    </location>
</feature>
<dbReference type="Pfam" id="PF17754">
    <property type="entry name" value="TetR_C_14"/>
    <property type="match status" value="1"/>
</dbReference>
<dbReference type="PANTHER" id="PTHR30055:SF238">
    <property type="entry name" value="MYCOFACTOCIN BIOSYNTHESIS TRANSCRIPTIONAL REGULATOR MFTR-RELATED"/>
    <property type="match status" value="1"/>
</dbReference>
<dbReference type="InterPro" id="IPR050109">
    <property type="entry name" value="HTH-type_TetR-like_transc_reg"/>
</dbReference>
<keyword evidence="1" id="KW-0805">Transcription regulation</keyword>
<dbReference type="GO" id="GO:0003700">
    <property type="term" value="F:DNA-binding transcription factor activity"/>
    <property type="evidence" value="ECO:0007669"/>
    <property type="project" value="TreeGrafter"/>
</dbReference>
<dbReference type="GO" id="GO:0000976">
    <property type="term" value="F:transcription cis-regulatory region binding"/>
    <property type="evidence" value="ECO:0007669"/>
    <property type="project" value="TreeGrafter"/>
</dbReference>
<evidence type="ECO:0000256" key="1">
    <source>
        <dbReference type="ARBA" id="ARBA00023015"/>
    </source>
</evidence>
<evidence type="ECO:0000256" key="4">
    <source>
        <dbReference type="PROSITE-ProRule" id="PRU00335"/>
    </source>
</evidence>
<dbReference type="PROSITE" id="PS50977">
    <property type="entry name" value="HTH_TETR_2"/>
    <property type="match status" value="1"/>
</dbReference>
<keyword evidence="2 4" id="KW-0238">DNA-binding</keyword>
<reference evidence="6 7" key="1">
    <citation type="submission" date="2018-03" db="EMBL/GenBank/DDBJ databases">
        <title>Genomic Encyclopedia of Archaeal and Bacterial Type Strains, Phase II (KMG-II): from individual species to whole genera.</title>
        <authorList>
            <person name="Goeker M."/>
        </authorList>
    </citation>
    <scope>NUCLEOTIDE SEQUENCE [LARGE SCALE GENOMIC DNA]</scope>
    <source>
        <strain evidence="6 7">DSM 45601</strain>
    </source>
</reference>
<evidence type="ECO:0000313" key="6">
    <source>
        <dbReference type="EMBL" id="PRX96728.1"/>
    </source>
</evidence>
<feature type="domain" description="HTH tetR-type" evidence="5">
    <location>
        <begin position="17"/>
        <end position="77"/>
    </location>
</feature>
<evidence type="ECO:0000256" key="2">
    <source>
        <dbReference type="ARBA" id="ARBA00023125"/>
    </source>
</evidence>
<sequence>MSTDEDAPGGLRERKKQQTRTALSWAAIRLSVERGVDKVRVEDIAAEAGVSLRTFRNYFAGKAEAIAARHVDRALLIADELRARPAAEPLWEAIANAVRARFALEQEGERPPDRRWTDGVRLMVTEPSLRGELFKANAVAEAALARAVAERTGTDPDADMYPRLVAAAVGAAITVAMGQWMRADPPVPMAPLLDDALDRLRAGLPEP</sequence>
<name>A0A2T0PYX8_9ACTN</name>
<dbReference type="Proteomes" id="UP000237846">
    <property type="component" value="Unassembled WGS sequence"/>
</dbReference>